<evidence type="ECO:0000256" key="11">
    <source>
        <dbReference type="ARBA" id="ARBA00047462"/>
    </source>
</evidence>
<gene>
    <name evidence="20" type="ORF">R5R35_011989</name>
</gene>
<dbReference type="Pfam" id="PF00069">
    <property type="entry name" value="Pkinase"/>
    <property type="match status" value="1"/>
</dbReference>
<keyword evidence="3 12" id="KW-0723">Serine/threonine-protein kinase</keyword>
<dbReference type="Proteomes" id="UP001378592">
    <property type="component" value="Unassembled WGS sequence"/>
</dbReference>
<dbReference type="EMBL" id="JAZDUA010000065">
    <property type="protein sequence ID" value="KAK7870023.1"/>
    <property type="molecule type" value="Genomic_DNA"/>
</dbReference>
<dbReference type="PROSITE" id="PS00107">
    <property type="entry name" value="PROTEIN_KINASE_ATP"/>
    <property type="match status" value="1"/>
</dbReference>
<dbReference type="InterPro" id="IPR011009">
    <property type="entry name" value="Kinase-like_dom_sf"/>
</dbReference>
<evidence type="ECO:0000256" key="1">
    <source>
        <dbReference type="ARBA" id="ARBA00006352"/>
    </source>
</evidence>
<evidence type="ECO:0000313" key="21">
    <source>
        <dbReference type="Proteomes" id="UP001378592"/>
    </source>
</evidence>
<comment type="catalytic activity">
    <reaction evidence="11">
        <text>L-seryl-[protein] + ATP = O-phospho-L-seryl-[protein] + ADP + H(+)</text>
        <dbReference type="Rhea" id="RHEA:17989"/>
        <dbReference type="Rhea" id="RHEA-COMP:9863"/>
        <dbReference type="Rhea" id="RHEA-COMP:11604"/>
        <dbReference type="ChEBI" id="CHEBI:15378"/>
        <dbReference type="ChEBI" id="CHEBI:29999"/>
        <dbReference type="ChEBI" id="CHEBI:30616"/>
        <dbReference type="ChEBI" id="CHEBI:83421"/>
        <dbReference type="ChEBI" id="CHEBI:456216"/>
        <dbReference type="EC" id="2.7.11.12"/>
    </reaction>
</comment>
<feature type="compositionally biased region" description="Basic and acidic residues" evidence="16">
    <location>
        <begin position="49"/>
        <end position="59"/>
    </location>
</feature>
<keyword evidence="9 12" id="KW-0142">cGMP-binding</keyword>
<feature type="domain" description="Protein kinase" evidence="17">
    <location>
        <begin position="358"/>
        <end position="617"/>
    </location>
</feature>
<dbReference type="Gene3D" id="2.60.120.10">
    <property type="entry name" value="Jelly Rolls"/>
    <property type="match status" value="2"/>
</dbReference>
<keyword evidence="6 12" id="KW-0547">Nucleotide-binding</keyword>
<evidence type="ECO:0000256" key="13">
    <source>
        <dbReference type="PIRSR" id="PIRSR000559-1"/>
    </source>
</evidence>
<organism evidence="20 21">
    <name type="scientific">Gryllus longicercus</name>
    <dbReference type="NCBI Taxonomy" id="2509291"/>
    <lineage>
        <taxon>Eukaryota</taxon>
        <taxon>Metazoa</taxon>
        <taxon>Ecdysozoa</taxon>
        <taxon>Arthropoda</taxon>
        <taxon>Hexapoda</taxon>
        <taxon>Insecta</taxon>
        <taxon>Pterygota</taxon>
        <taxon>Neoptera</taxon>
        <taxon>Polyneoptera</taxon>
        <taxon>Orthoptera</taxon>
        <taxon>Ensifera</taxon>
        <taxon>Gryllidea</taxon>
        <taxon>Grylloidea</taxon>
        <taxon>Gryllidae</taxon>
        <taxon>Gryllinae</taxon>
        <taxon>Gryllus</taxon>
    </lineage>
</organism>
<evidence type="ECO:0000256" key="10">
    <source>
        <dbReference type="ARBA" id="ARBA00047298"/>
    </source>
</evidence>
<dbReference type="InterPro" id="IPR017441">
    <property type="entry name" value="Protein_kinase_ATP_BS"/>
</dbReference>
<dbReference type="PROSITE" id="PS51285">
    <property type="entry name" value="AGC_KINASE_CTER"/>
    <property type="match status" value="1"/>
</dbReference>
<evidence type="ECO:0000256" key="5">
    <source>
        <dbReference type="ARBA" id="ARBA00022679"/>
    </source>
</evidence>
<evidence type="ECO:0000256" key="15">
    <source>
        <dbReference type="PROSITE-ProRule" id="PRU10141"/>
    </source>
</evidence>
<evidence type="ECO:0000256" key="14">
    <source>
        <dbReference type="PIRSR" id="PIRSR000559-2"/>
    </source>
</evidence>
<dbReference type="InterPro" id="IPR018490">
    <property type="entry name" value="cNMP-bd_dom_sf"/>
</dbReference>
<evidence type="ECO:0000256" key="2">
    <source>
        <dbReference type="ARBA" id="ARBA00012428"/>
    </source>
</evidence>
<dbReference type="InterPro" id="IPR008271">
    <property type="entry name" value="Ser/Thr_kinase_AS"/>
</dbReference>
<dbReference type="AlphaFoldDB" id="A0AAN9VTK1"/>
<feature type="binding site" evidence="14 15">
    <location>
        <position position="387"/>
    </location>
    <ligand>
        <name>ATP</name>
        <dbReference type="ChEBI" id="CHEBI:30616"/>
    </ligand>
</feature>
<dbReference type="InterPro" id="IPR000961">
    <property type="entry name" value="AGC-kinase_C"/>
</dbReference>
<evidence type="ECO:0000313" key="20">
    <source>
        <dbReference type="EMBL" id="KAK7870023.1"/>
    </source>
</evidence>
<feature type="active site" description="Proton acceptor" evidence="13">
    <location>
        <position position="482"/>
    </location>
</feature>
<name>A0AAN9VTK1_9ORTH</name>
<keyword evidence="5 12" id="KW-0808">Transferase</keyword>
<dbReference type="CDD" id="cd00038">
    <property type="entry name" value="CAP_ED"/>
    <property type="match status" value="2"/>
</dbReference>
<feature type="domain" description="Cyclic nucleotide-binding" evidence="18">
    <location>
        <begin position="101"/>
        <end position="216"/>
    </location>
</feature>
<feature type="domain" description="AGC-kinase C-terminal" evidence="19">
    <location>
        <begin position="618"/>
        <end position="668"/>
    </location>
</feature>
<dbReference type="PROSITE" id="PS00108">
    <property type="entry name" value="PROTEIN_KINASE_ST"/>
    <property type="match status" value="1"/>
</dbReference>
<reference evidence="20 21" key="1">
    <citation type="submission" date="2024-03" db="EMBL/GenBank/DDBJ databases">
        <title>The genome assembly and annotation of the cricket Gryllus longicercus Weissman &amp; Gray.</title>
        <authorList>
            <person name="Szrajer S."/>
            <person name="Gray D."/>
            <person name="Ylla G."/>
        </authorList>
    </citation>
    <scope>NUCLEOTIDE SEQUENCE [LARGE SCALE GENOMIC DNA]</scope>
    <source>
        <strain evidence="20">DAG 2021-001</strain>
        <tissue evidence="20">Whole body minus gut</tissue>
    </source>
</reference>
<dbReference type="PROSITE" id="PS00888">
    <property type="entry name" value="CNMP_BINDING_1"/>
    <property type="match status" value="1"/>
</dbReference>
<dbReference type="GO" id="GO:0030553">
    <property type="term" value="F:cGMP binding"/>
    <property type="evidence" value="ECO:0007669"/>
    <property type="project" value="UniProtKB-KW"/>
</dbReference>
<keyword evidence="8 12" id="KW-0067">ATP-binding</keyword>
<dbReference type="SUPFAM" id="SSF51206">
    <property type="entry name" value="cAMP-binding domain-like"/>
    <property type="match status" value="2"/>
</dbReference>
<feature type="binding site" evidence="14">
    <location>
        <begin position="364"/>
        <end position="372"/>
    </location>
    <ligand>
        <name>ATP</name>
        <dbReference type="ChEBI" id="CHEBI:30616"/>
    </ligand>
</feature>
<keyword evidence="4 12" id="KW-0140">cGMP</keyword>
<evidence type="ECO:0000256" key="6">
    <source>
        <dbReference type="ARBA" id="ARBA00022741"/>
    </source>
</evidence>
<comment type="catalytic activity">
    <reaction evidence="10 12">
        <text>L-threonyl-[protein] + ATP = O-phospho-L-threonyl-[protein] + ADP + H(+)</text>
        <dbReference type="Rhea" id="RHEA:46608"/>
        <dbReference type="Rhea" id="RHEA-COMP:11060"/>
        <dbReference type="Rhea" id="RHEA-COMP:11605"/>
        <dbReference type="ChEBI" id="CHEBI:15378"/>
        <dbReference type="ChEBI" id="CHEBI:30013"/>
        <dbReference type="ChEBI" id="CHEBI:30616"/>
        <dbReference type="ChEBI" id="CHEBI:61977"/>
        <dbReference type="ChEBI" id="CHEBI:456216"/>
        <dbReference type="EC" id="2.7.11.12"/>
    </reaction>
</comment>
<dbReference type="SMART" id="SM00220">
    <property type="entry name" value="S_TKc"/>
    <property type="match status" value="1"/>
</dbReference>
<evidence type="ECO:0000256" key="16">
    <source>
        <dbReference type="SAM" id="MobiDB-lite"/>
    </source>
</evidence>
<dbReference type="InterPro" id="IPR002374">
    <property type="entry name" value="cGMP_dep_kinase"/>
</dbReference>
<dbReference type="InterPro" id="IPR035014">
    <property type="entry name" value="STKc_cGK"/>
</dbReference>
<comment type="caution">
    <text evidence="20">The sequence shown here is derived from an EMBL/GenBank/DDBJ whole genome shotgun (WGS) entry which is preliminary data.</text>
</comment>
<dbReference type="SMART" id="SM00133">
    <property type="entry name" value="S_TK_X"/>
    <property type="match status" value="1"/>
</dbReference>
<dbReference type="PRINTS" id="PR00103">
    <property type="entry name" value="CAMPKINASE"/>
</dbReference>
<evidence type="ECO:0000256" key="9">
    <source>
        <dbReference type="ARBA" id="ARBA00022992"/>
    </source>
</evidence>
<dbReference type="Gene3D" id="3.30.200.20">
    <property type="entry name" value="Phosphorylase Kinase, domain 1"/>
    <property type="match status" value="1"/>
</dbReference>
<dbReference type="FunFam" id="2.60.120.10:FF:000072">
    <property type="entry name" value="cGMP-dependent protein kinase"/>
    <property type="match status" value="1"/>
</dbReference>
<dbReference type="PROSITE" id="PS50011">
    <property type="entry name" value="PROTEIN_KINASE_DOM"/>
    <property type="match status" value="1"/>
</dbReference>
<dbReference type="PIRSF" id="PIRSF000559">
    <property type="entry name" value="cGMP-dep_kinase"/>
    <property type="match status" value="1"/>
</dbReference>
<feature type="region of interest" description="Disordered" evidence="16">
    <location>
        <begin position="1"/>
        <end position="88"/>
    </location>
</feature>
<dbReference type="PANTHER" id="PTHR24353:SF144">
    <property type="match status" value="1"/>
</dbReference>
<comment type="similarity">
    <text evidence="1 12">Belongs to the protein kinase superfamily. AGC Ser/Thr protein kinase family. cGMP subfamily.</text>
</comment>
<evidence type="ECO:0000256" key="8">
    <source>
        <dbReference type="ARBA" id="ARBA00022840"/>
    </source>
</evidence>
<dbReference type="Pfam" id="PF00027">
    <property type="entry name" value="cNMP_binding"/>
    <property type="match status" value="2"/>
</dbReference>
<dbReference type="CDD" id="cd05572">
    <property type="entry name" value="STKc_cGK"/>
    <property type="match status" value="1"/>
</dbReference>
<protein>
    <recommendedName>
        <fullName evidence="2 12">cGMP-dependent protein kinase</fullName>
        <ecNumber evidence="2 12">2.7.11.12</ecNumber>
    </recommendedName>
</protein>
<dbReference type="PROSITE" id="PS50042">
    <property type="entry name" value="CNMP_BINDING_3"/>
    <property type="match status" value="2"/>
</dbReference>
<dbReference type="InterPro" id="IPR014710">
    <property type="entry name" value="RmlC-like_jellyroll"/>
</dbReference>
<evidence type="ECO:0000259" key="19">
    <source>
        <dbReference type="PROSITE" id="PS51285"/>
    </source>
</evidence>
<dbReference type="Gene3D" id="1.10.510.10">
    <property type="entry name" value="Transferase(Phosphotransferase) domain 1"/>
    <property type="match status" value="1"/>
</dbReference>
<keyword evidence="21" id="KW-1185">Reference proteome</keyword>
<evidence type="ECO:0000256" key="4">
    <source>
        <dbReference type="ARBA" id="ARBA00022535"/>
    </source>
</evidence>
<feature type="domain" description="Cyclic nucleotide-binding" evidence="18">
    <location>
        <begin position="219"/>
        <end position="341"/>
    </location>
</feature>
<evidence type="ECO:0000256" key="3">
    <source>
        <dbReference type="ARBA" id="ARBA00022527"/>
    </source>
</evidence>
<dbReference type="EC" id="2.7.11.12" evidence="2 12"/>
<dbReference type="InterPro" id="IPR000719">
    <property type="entry name" value="Prot_kinase_dom"/>
</dbReference>
<evidence type="ECO:0000259" key="18">
    <source>
        <dbReference type="PROSITE" id="PS50042"/>
    </source>
</evidence>
<dbReference type="InterPro" id="IPR018488">
    <property type="entry name" value="cNMP-bd_CS"/>
</dbReference>
<dbReference type="SMART" id="SM00100">
    <property type="entry name" value="cNMP"/>
    <property type="match status" value="2"/>
</dbReference>
<dbReference type="PROSITE" id="PS00889">
    <property type="entry name" value="CNMP_BINDING_2"/>
    <property type="match status" value="1"/>
</dbReference>
<dbReference type="SUPFAM" id="SSF56112">
    <property type="entry name" value="Protein kinase-like (PK-like)"/>
    <property type="match status" value="1"/>
</dbReference>
<dbReference type="PANTHER" id="PTHR24353">
    <property type="entry name" value="CYCLIC NUCLEOTIDE-DEPENDENT PROTEIN KINASE"/>
    <property type="match status" value="1"/>
</dbReference>
<feature type="compositionally biased region" description="Basic and acidic residues" evidence="16">
    <location>
        <begin position="20"/>
        <end position="33"/>
    </location>
</feature>
<evidence type="ECO:0000256" key="7">
    <source>
        <dbReference type="ARBA" id="ARBA00022777"/>
    </source>
</evidence>
<sequence length="668" mass="76502">MTLMCLPFKTKGNYTLPAAESKRKSDTNSETFHHTPPGSSTSRTPRPTAQREKEAEIGRRQAQWGGPAPAPGRPEDLQAPRHSKDEQSRRLIEDGLKKNDFLKNLDPPQINAVVDSMYLKHVKSNTLIIQEGDEGSHMYIAAEGRFEVIKGGKVLREISNGEVFGELALLYNAKRQASIRVLTDSKVWALDRKVFQQIMVRTGVKQREDYIRFLQSVPTFKGIHISVLAKICDLIRVEFYPTDKQIVKEGDVGNTFYIVSGGSVKVTKRNPESGVEEELQSLHRGNFFGELALLNNDRRKATITALSPGAECLVLDREPFIEFLGPLDAIRETVWEPIEEPRSQEVKEEFTHIALKDLEHISTLGVGGFGRVELVHSRREKKTFALKCLKKVHVVQQQQQQHVYNEKKVMLECKESPFVIRLYRTYKDNKYIYFLMEPCLGGDVFTMLQKHHLFQEATARFMTACVVEAFDFLHKRNIVYRDLKPENVMLDSKGYVKMIDFGFAKKVPPASKTWTFAGTPEYVAPEIILGKGHDRAVDYWELGIFMHELLVGRPPFRGSDHMKTYNMILRGIEAVHFPRQVSKVASRLIRRLCRAVATERLGYQRNGVQDIKDHDWFHGFNWSALQKGTMKAPIVPQLSGQSDTRYFDKYPRNKDIPPDEFSGWDKDF</sequence>
<dbReference type="GO" id="GO:0004692">
    <property type="term" value="F:cGMP-dependent protein kinase activity"/>
    <property type="evidence" value="ECO:0007669"/>
    <property type="project" value="UniProtKB-EC"/>
</dbReference>
<proteinExistence type="inferred from homology"/>
<evidence type="ECO:0000259" key="17">
    <source>
        <dbReference type="PROSITE" id="PS50011"/>
    </source>
</evidence>
<feature type="compositionally biased region" description="Basic and acidic residues" evidence="16">
    <location>
        <begin position="73"/>
        <end position="88"/>
    </location>
</feature>
<dbReference type="GO" id="GO:0005524">
    <property type="term" value="F:ATP binding"/>
    <property type="evidence" value="ECO:0007669"/>
    <property type="project" value="UniProtKB-UniRule"/>
</dbReference>
<dbReference type="InterPro" id="IPR000595">
    <property type="entry name" value="cNMP-bd_dom"/>
</dbReference>
<evidence type="ECO:0000256" key="12">
    <source>
        <dbReference type="PIRNR" id="PIRNR000559"/>
    </source>
</evidence>
<keyword evidence="7 12" id="KW-0418">Kinase</keyword>
<dbReference type="FunFam" id="1.10.510.10:FF:000210">
    <property type="entry name" value="Non-specific serine/threonine protein kinase"/>
    <property type="match status" value="1"/>
</dbReference>
<feature type="compositionally biased region" description="Low complexity" evidence="16">
    <location>
        <begin position="35"/>
        <end position="48"/>
    </location>
</feature>
<accession>A0AAN9VTK1</accession>